<evidence type="ECO:0000256" key="2">
    <source>
        <dbReference type="SAM" id="SignalP"/>
    </source>
</evidence>
<protein>
    <recommendedName>
        <fullName evidence="5">PGF-CTERM sorting domain-containing protein</fullName>
    </recommendedName>
</protein>
<organism evidence="3 4">
    <name type="scientific">Natronocella acetinitrilica</name>
    <dbReference type="NCBI Taxonomy" id="414046"/>
    <lineage>
        <taxon>Bacteria</taxon>
        <taxon>Pseudomonadati</taxon>
        <taxon>Pseudomonadota</taxon>
        <taxon>Gammaproteobacteria</taxon>
        <taxon>Chromatiales</taxon>
        <taxon>Ectothiorhodospiraceae</taxon>
        <taxon>Natronocella</taxon>
    </lineage>
</organism>
<keyword evidence="1" id="KW-0472">Membrane</keyword>
<dbReference type="AlphaFoldDB" id="A0AAE3G5L5"/>
<dbReference type="RefSeq" id="WP_253479670.1">
    <property type="nucleotide sequence ID" value="NZ_JALJXV010000007.1"/>
</dbReference>
<dbReference type="Proteomes" id="UP001205843">
    <property type="component" value="Unassembled WGS sequence"/>
</dbReference>
<evidence type="ECO:0000313" key="3">
    <source>
        <dbReference type="EMBL" id="MCP1675812.1"/>
    </source>
</evidence>
<accession>A0AAE3G5L5</accession>
<feature type="transmembrane region" description="Helical" evidence="1">
    <location>
        <begin position="82"/>
        <end position="100"/>
    </location>
</feature>
<sequence>MVGLSSRGALGGLGLTVCLAGLLGAGQVFAQDGHGSAVGNVFPSAVQNSVLDNAHRAVRPETRNQRNSGQGGDVVVTSESGHTGLAVAITFGVVGLLLVARRRMQPGPR</sequence>
<gene>
    <name evidence="3" type="ORF">J2T57_002967</name>
</gene>
<reference evidence="3" key="1">
    <citation type="submission" date="2022-03" db="EMBL/GenBank/DDBJ databases">
        <title>Genomic Encyclopedia of Type Strains, Phase III (KMG-III): the genomes of soil and plant-associated and newly described type strains.</title>
        <authorList>
            <person name="Whitman W."/>
        </authorList>
    </citation>
    <scope>NUCLEOTIDE SEQUENCE</scope>
    <source>
        <strain evidence="3">ANL 6-2</strain>
    </source>
</reference>
<comment type="caution">
    <text evidence="3">The sequence shown here is derived from an EMBL/GenBank/DDBJ whole genome shotgun (WGS) entry which is preliminary data.</text>
</comment>
<evidence type="ECO:0000256" key="1">
    <source>
        <dbReference type="SAM" id="Phobius"/>
    </source>
</evidence>
<proteinExistence type="predicted"/>
<evidence type="ECO:0008006" key="5">
    <source>
        <dbReference type="Google" id="ProtNLM"/>
    </source>
</evidence>
<name>A0AAE3G5L5_9GAMM</name>
<keyword evidence="1" id="KW-1133">Transmembrane helix</keyword>
<evidence type="ECO:0000313" key="4">
    <source>
        <dbReference type="Proteomes" id="UP001205843"/>
    </source>
</evidence>
<keyword evidence="2" id="KW-0732">Signal</keyword>
<feature type="chain" id="PRO_5042166181" description="PGF-CTERM sorting domain-containing protein" evidence="2">
    <location>
        <begin position="31"/>
        <end position="109"/>
    </location>
</feature>
<keyword evidence="4" id="KW-1185">Reference proteome</keyword>
<keyword evidence="1" id="KW-0812">Transmembrane</keyword>
<feature type="signal peptide" evidence="2">
    <location>
        <begin position="1"/>
        <end position="30"/>
    </location>
</feature>
<dbReference type="EMBL" id="JALJXV010000007">
    <property type="protein sequence ID" value="MCP1675812.1"/>
    <property type="molecule type" value="Genomic_DNA"/>
</dbReference>